<protein>
    <submittedName>
        <fullName evidence="9">Uncharacterized protein</fullName>
    </submittedName>
</protein>
<evidence type="ECO:0000256" key="5">
    <source>
        <dbReference type="ARBA" id="ARBA00023002"/>
    </source>
</evidence>
<proteinExistence type="inferred from homology"/>
<evidence type="ECO:0000256" key="3">
    <source>
        <dbReference type="ARBA" id="ARBA00022617"/>
    </source>
</evidence>
<dbReference type="GO" id="GO:0004497">
    <property type="term" value="F:monooxygenase activity"/>
    <property type="evidence" value="ECO:0007669"/>
    <property type="project" value="UniProtKB-KW"/>
</dbReference>
<evidence type="ECO:0000256" key="2">
    <source>
        <dbReference type="ARBA" id="ARBA00010617"/>
    </source>
</evidence>
<keyword evidence="5" id="KW-0560">Oxidoreductase</keyword>
<dbReference type="OrthoDB" id="2789670at2759"/>
<comment type="similarity">
    <text evidence="2">Belongs to the cytochrome P450 family.</text>
</comment>
<dbReference type="Gene3D" id="1.10.630.10">
    <property type="entry name" value="Cytochrome P450"/>
    <property type="match status" value="1"/>
</dbReference>
<comment type="caution">
    <text evidence="9">The sequence shown here is derived from an EMBL/GenBank/DDBJ whole genome shotgun (WGS) entry which is preliminary data.</text>
</comment>
<keyword evidence="8" id="KW-0732">Signal</keyword>
<name>A0A4Z0A897_9AGAM</name>
<dbReference type="EMBL" id="SFCI01000099">
    <property type="protein sequence ID" value="TFY82533.1"/>
    <property type="molecule type" value="Genomic_DNA"/>
</dbReference>
<dbReference type="AlphaFoldDB" id="A0A4Z0A897"/>
<organism evidence="9 10">
    <name type="scientific">Hericium alpestre</name>
    <dbReference type="NCBI Taxonomy" id="135208"/>
    <lineage>
        <taxon>Eukaryota</taxon>
        <taxon>Fungi</taxon>
        <taxon>Dikarya</taxon>
        <taxon>Basidiomycota</taxon>
        <taxon>Agaricomycotina</taxon>
        <taxon>Agaricomycetes</taxon>
        <taxon>Russulales</taxon>
        <taxon>Hericiaceae</taxon>
        <taxon>Hericium</taxon>
    </lineage>
</organism>
<feature type="chain" id="PRO_5021232430" evidence="8">
    <location>
        <begin position="25"/>
        <end position="71"/>
    </location>
</feature>
<dbReference type="GO" id="GO:0005506">
    <property type="term" value="F:iron ion binding"/>
    <property type="evidence" value="ECO:0007669"/>
    <property type="project" value="InterPro"/>
</dbReference>
<dbReference type="GO" id="GO:0020037">
    <property type="term" value="F:heme binding"/>
    <property type="evidence" value="ECO:0007669"/>
    <property type="project" value="InterPro"/>
</dbReference>
<dbReference type="PANTHER" id="PTHR46300">
    <property type="entry name" value="P450, PUTATIVE (EUROFUNG)-RELATED-RELATED"/>
    <property type="match status" value="1"/>
</dbReference>
<feature type="signal peptide" evidence="8">
    <location>
        <begin position="1"/>
        <end position="24"/>
    </location>
</feature>
<sequence>MNLAESSLFLVCAMSLSVFNISKAVENGVTITPAVDYTDGTISHPKPFKCSVKPRSEHAVAIIKSIEFNQD</sequence>
<evidence type="ECO:0000313" key="10">
    <source>
        <dbReference type="Proteomes" id="UP000298061"/>
    </source>
</evidence>
<keyword evidence="3" id="KW-0349">Heme</keyword>
<dbReference type="PANTHER" id="PTHR46300:SF7">
    <property type="entry name" value="P450, PUTATIVE (EUROFUNG)-RELATED"/>
    <property type="match status" value="1"/>
</dbReference>
<keyword evidence="4" id="KW-0479">Metal-binding</keyword>
<evidence type="ECO:0000256" key="1">
    <source>
        <dbReference type="ARBA" id="ARBA00001971"/>
    </source>
</evidence>
<accession>A0A4Z0A897</accession>
<evidence type="ECO:0000256" key="7">
    <source>
        <dbReference type="ARBA" id="ARBA00023033"/>
    </source>
</evidence>
<gene>
    <name evidence="9" type="ORF">EWM64_g1478</name>
</gene>
<dbReference type="GO" id="GO:0016705">
    <property type="term" value="F:oxidoreductase activity, acting on paired donors, with incorporation or reduction of molecular oxygen"/>
    <property type="evidence" value="ECO:0007669"/>
    <property type="project" value="InterPro"/>
</dbReference>
<evidence type="ECO:0000256" key="6">
    <source>
        <dbReference type="ARBA" id="ARBA00023004"/>
    </source>
</evidence>
<dbReference type="Proteomes" id="UP000298061">
    <property type="component" value="Unassembled WGS sequence"/>
</dbReference>
<evidence type="ECO:0000256" key="4">
    <source>
        <dbReference type="ARBA" id="ARBA00022723"/>
    </source>
</evidence>
<evidence type="ECO:0000313" key="9">
    <source>
        <dbReference type="EMBL" id="TFY82533.1"/>
    </source>
</evidence>
<evidence type="ECO:0000256" key="8">
    <source>
        <dbReference type="SAM" id="SignalP"/>
    </source>
</evidence>
<reference evidence="9 10" key="1">
    <citation type="submission" date="2019-02" db="EMBL/GenBank/DDBJ databases">
        <title>Genome sequencing of the rare red list fungi Hericium alpestre (H. flagellum).</title>
        <authorList>
            <person name="Buettner E."/>
            <person name="Kellner H."/>
        </authorList>
    </citation>
    <scope>NUCLEOTIDE SEQUENCE [LARGE SCALE GENOMIC DNA]</scope>
    <source>
        <strain evidence="9 10">DSM 108284</strain>
    </source>
</reference>
<keyword evidence="6" id="KW-0408">Iron</keyword>
<keyword evidence="10" id="KW-1185">Reference proteome</keyword>
<dbReference type="InterPro" id="IPR036396">
    <property type="entry name" value="Cyt_P450_sf"/>
</dbReference>
<keyword evidence="7" id="KW-0503">Monooxygenase</keyword>
<comment type="cofactor">
    <cofactor evidence="1">
        <name>heme</name>
        <dbReference type="ChEBI" id="CHEBI:30413"/>
    </cofactor>
</comment>
<dbReference type="InterPro" id="IPR050364">
    <property type="entry name" value="Cytochrome_P450_fung"/>
</dbReference>
<dbReference type="STRING" id="135208.A0A4Z0A897"/>